<dbReference type="OrthoDB" id="10066615at2759"/>
<keyword evidence="3" id="KW-1185">Reference proteome</keyword>
<evidence type="ECO:0000313" key="2">
    <source>
        <dbReference type="EMBL" id="CAF1214542.1"/>
    </source>
</evidence>
<name>A0A814XCD0_9BILA</name>
<dbReference type="EMBL" id="CAJNOI010000080">
    <property type="protein sequence ID" value="CAF1018685.1"/>
    <property type="molecule type" value="Genomic_DNA"/>
</dbReference>
<evidence type="ECO:0000313" key="1">
    <source>
        <dbReference type="EMBL" id="CAF1018685.1"/>
    </source>
</evidence>
<reference evidence="2" key="1">
    <citation type="submission" date="2021-02" db="EMBL/GenBank/DDBJ databases">
        <authorList>
            <person name="Nowell W R."/>
        </authorList>
    </citation>
    <scope>NUCLEOTIDE SEQUENCE</scope>
</reference>
<organism evidence="2 3">
    <name type="scientific">Adineta steineri</name>
    <dbReference type="NCBI Taxonomy" id="433720"/>
    <lineage>
        <taxon>Eukaryota</taxon>
        <taxon>Metazoa</taxon>
        <taxon>Spiralia</taxon>
        <taxon>Gnathifera</taxon>
        <taxon>Rotifera</taxon>
        <taxon>Eurotatoria</taxon>
        <taxon>Bdelloidea</taxon>
        <taxon>Adinetida</taxon>
        <taxon>Adinetidae</taxon>
        <taxon>Adineta</taxon>
    </lineage>
</organism>
<dbReference type="EMBL" id="CAJNOM010000198">
    <property type="protein sequence ID" value="CAF1214542.1"/>
    <property type="molecule type" value="Genomic_DNA"/>
</dbReference>
<accession>A0A814XCD0</accession>
<dbReference type="Proteomes" id="UP000663832">
    <property type="component" value="Unassembled WGS sequence"/>
</dbReference>
<evidence type="ECO:0000313" key="3">
    <source>
        <dbReference type="Proteomes" id="UP000663832"/>
    </source>
</evidence>
<dbReference type="AlphaFoldDB" id="A0A814XCD0"/>
<proteinExistence type="predicted"/>
<gene>
    <name evidence="1" type="ORF">BJG266_LOCUS16875</name>
    <name evidence="2" type="ORF">QVE165_LOCUS26553</name>
</gene>
<dbReference type="Proteomes" id="UP000663877">
    <property type="component" value="Unassembled WGS sequence"/>
</dbReference>
<comment type="caution">
    <text evidence="2">The sequence shown here is derived from an EMBL/GenBank/DDBJ whole genome shotgun (WGS) entry which is preliminary data.</text>
</comment>
<sequence>MNVAETYVALALGLLDPCSLPPMVIFLYDNQQWCRDTRRLAIARALEDNGYHNVSKAMQVIYANENNEQYQKQYDNLINERIPAMERKKFNGKNVKISDKKGSTCCFNNQCMSLFRDDIIEHVAIEHLHITPNDLVSLGEYYCEECGTLTQLQLVRKGSKKQRKSYTIQRECGCGDDQRIELPWQQVSLSTVCDELREYKENQP</sequence>
<protein>
    <submittedName>
        <fullName evidence="2">Uncharacterized protein</fullName>
    </submittedName>
</protein>